<sequence>MVALQAIHAILLSATTSLPPSHHLNPKRSLQTDFPPCSLPLTCPIDSGCVAQPAKDNDFVVTCDMDFYGGDLSLTQTATLEECLVACSVTNLCIGVSYKGDNCYLKREIASHEDGYGLRPPYVYTDVCPLLNVEWYCDNASHSWNENYPLNNGGCYSAAEPEKREYMVRCARGIYGEDFKMVAADDLGHCIEQCQQAGVGGPWGTPNCVAVSFTLASRGSFPGFCYMKKTVGEAQFKIDEITVIMLEKGKELV</sequence>
<gene>
    <name evidence="2" type="ORF">GRF29_185g1226003</name>
</gene>
<protein>
    <recommendedName>
        <fullName evidence="4">Apple domain-containing protein</fullName>
    </recommendedName>
</protein>
<evidence type="ECO:0000256" key="1">
    <source>
        <dbReference type="SAM" id="SignalP"/>
    </source>
</evidence>
<proteinExistence type="predicted"/>
<keyword evidence="3" id="KW-1185">Reference proteome</keyword>
<organism evidence="2 3">
    <name type="scientific">Pseudopithomyces chartarum</name>
    <dbReference type="NCBI Taxonomy" id="1892770"/>
    <lineage>
        <taxon>Eukaryota</taxon>
        <taxon>Fungi</taxon>
        <taxon>Dikarya</taxon>
        <taxon>Ascomycota</taxon>
        <taxon>Pezizomycotina</taxon>
        <taxon>Dothideomycetes</taxon>
        <taxon>Pleosporomycetidae</taxon>
        <taxon>Pleosporales</taxon>
        <taxon>Massarineae</taxon>
        <taxon>Didymosphaeriaceae</taxon>
        <taxon>Pseudopithomyces</taxon>
    </lineage>
</organism>
<comment type="caution">
    <text evidence="2">The sequence shown here is derived from an EMBL/GenBank/DDBJ whole genome shotgun (WGS) entry which is preliminary data.</text>
</comment>
<dbReference type="AlphaFoldDB" id="A0AAN6RF20"/>
<evidence type="ECO:0000313" key="2">
    <source>
        <dbReference type="EMBL" id="KAK3201518.1"/>
    </source>
</evidence>
<feature type="signal peptide" evidence="1">
    <location>
        <begin position="1"/>
        <end position="17"/>
    </location>
</feature>
<feature type="chain" id="PRO_5042876697" description="Apple domain-containing protein" evidence="1">
    <location>
        <begin position="18"/>
        <end position="253"/>
    </location>
</feature>
<dbReference type="Proteomes" id="UP001280581">
    <property type="component" value="Unassembled WGS sequence"/>
</dbReference>
<dbReference type="Gene3D" id="3.50.4.10">
    <property type="entry name" value="Hepatocyte Growth Factor"/>
    <property type="match status" value="1"/>
</dbReference>
<evidence type="ECO:0000313" key="3">
    <source>
        <dbReference type="Proteomes" id="UP001280581"/>
    </source>
</evidence>
<name>A0AAN6RF20_9PLEO</name>
<accession>A0AAN6RF20</accession>
<evidence type="ECO:0008006" key="4">
    <source>
        <dbReference type="Google" id="ProtNLM"/>
    </source>
</evidence>
<reference evidence="2 3" key="1">
    <citation type="submission" date="2021-02" db="EMBL/GenBank/DDBJ databases">
        <title>Genome assembly of Pseudopithomyces chartarum.</title>
        <authorList>
            <person name="Jauregui R."/>
            <person name="Singh J."/>
            <person name="Voisey C."/>
        </authorList>
    </citation>
    <scope>NUCLEOTIDE SEQUENCE [LARGE SCALE GENOMIC DNA]</scope>
    <source>
        <strain evidence="2 3">AGR01</strain>
    </source>
</reference>
<keyword evidence="1" id="KW-0732">Signal</keyword>
<dbReference type="EMBL" id="WVTA01000016">
    <property type="protein sequence ID" value="KAK3201518.1"/>
    <property type="molecule type" value="Genomic_DNA"/>
</dbReference>